<gene>
    <name evidence="1" type="ORF">BRLA_c024570</name>
</gene>
<name>A0A075R2M1_BRELA</name>
<dbReference type="Proteomes" id="UP000005850">
    <property type="component" value="Chromosome"/>
</dbReference>
<reference evidence="1 2" key="1">
    <citation type="journal article" date="2011" name="J. Bacteriol.">
        <title>Genome sequence of Brevibacillus laterosporus LMG 15441, a pathogen of invertebrates.</title>
        <authorList>
            <person name="Djukic M."/>
            <person name="Poehlein A."/>
            <person name="Thurmer A."/>
            <person name="Daniel R."/>
        </authorList>
    </citation>
    <scope>NUCLEOTIDE SEQUENCE [LARGE SCALE GENOMIC DNA]</scope>
    <source>
        <strain evidence="1 2">LMG 15441</strain>
    </source>
</reference>
<dbReference type="HOGENOM" id="CLU_105077_1_1_9"/>
<dbReference type="EMBL" id="CP007806">
    <property type="protein sequence ID" value="AIG26777.1"/>
    <property type="molecule type" value="Genomic_DNA"/>
</dbReference>
<dbReference type="eggNOG" id="COG0456">
    <property type="taxonomic scope" value="Bacteria"/>
</dbReference>
<proteinExistence type="predicted"/>
<dbReference type="STRING" id="1042163.BRLA_c024570"/>
<sequence>MDFYRLTSTNDVLCNKAFDLYNASFPEHEQRLFEDQIVALNHSEYHCDVILEIDPPVESISIRRKNFYMRLGFMENHYQHKHPAYRKQNVPHELVIMSFPRRISKLEYSQFNEYLVKTIMKSDV</sequence>
<dbReference type="AlphaFoldDB" id="A0A075R2M1"/>
<dbReference type="RefSeq" id="WP_003337712.1">
    <property type="nucleotide sequence ID" value="NZ_CP007806.1"/>
</dbReference>
<organism evidence="1 2">
    <name type="scientific">Brevibacillus laterosporus LMG 15441</name>
    <dbReference type="NCBI Taxonomy" id="1042163"/>
    <lineage>
        <taxon>Bacteria</taxon>
        <taxon>Bacillati</taxon>
        <taxon>Bacillota</taxon>
        <taxon>Bacilli</taxon>
        <taxon>Bacillales</taxon>
        <taxon>Paenibacillaceae</taxon>
        <taxon>Brevibacillus</taxon>
    </lineage>
</organism>
<protein>
    <submittedName>
        <fullName evidence="1">Uncharacterized protein</fullName>
    </submittedName>
</protein>
<keyword evidence="2" id="KW-1185">Reference proteome</keyword>
<dbReference type="KEGG" id="blr:BRLA_c024570"/>
<evidence type="ECO:0000313" key="2">
    <source>
        <dbReference type="Proteomes" id="UP000005850"/>
    </source>
</evidence>
<evidence type="ECO:0000313" key="1">
    <source>
        <dbReference type="EMBL" id="AIG26777.1"/>
    </source>
</evidence>
<accession>A0A075R2M1</accession>
<dbReference type="Gene3D" id="3.40.630.30">
    <property type="match status" value="1"/>
</dbReference>